<dbReference type="InterPro" id="IPR004099">
    <property type="entry name" value="Pyr_nucl-diS_OxRdtase_dimer"/>
</dbReference>
<dbReference type="InterPro" id="IPR036188">
    <property type="entry name" value="FAD/NAD-bd_sf"/>
</dbReference>
<keyword evidence="2" id="KW-0520">NAD</keyword>
<reference evidence="4 5" key="1">
    <citation type="submission" date="2020-06" db="EMBL/GenBank/DDBJ databases">
        <title>Nonomuraea sp. SMC257, a novel actinomycete isolated from soil.</title>
        <authorList>
            <person name="Chanama M."/>
        </authorList>
    </citation>
    <scope>NUCLEOTIDE SEQUENCE [LARGE SCALE GENOMIC DNA]</scope>
    <source>
        <strain evidence="4 5">SMC257</strain>
    </source>
</reference>
<comment type="similarity">
    <text evidence="1">Belongs to the class-I pyridine nucleotide-disulfide oxidoreductase family.</text>
</comment>
<feature type="domain" description="Pyridine nucleotide-disulphide oxidoreductase dimerisation" evidence="3">
    <location>
        <begin position="111"/>
        <end position="194"/>
    </location>
</feature>
<dbReference type="Proteomes" id="UP000586042">
    <property type="component" value="Unassembled WGS sequence"/>
</dbReference>
<dbReference type="GO" id="GO:0050660">
    <property type="term" value="F:flavin adenine dinucleotide binding"/>
    <property type="evidence" value="ECO:0007669"/>
    <property type="project" value="TreeGrafter"/>
</dbReference>
<dbReference type="GO" id="GO:0004148">
    <property type="term" value="F:dihydrolipoyl dehydrogenase (NADH) activity"/>
    <property type="evidence" value="ECO:0007669"/>
    <property type="project" value="TreeGrafter"/>
</dbReference>
<protein>
    <submittedName>
        <fullName evidence="4">FAD-dependent oxidoreductase</fullName>
    </submittedName>
</protein>
<dbReference type="InterPro" id="IPR016156">
    <property type="entry name" value="FAD/NAD-linked_Rdtase_dimer_sf"/>
</dbReference>
<dbReference type="EMBL" id="JABWGN010000011">
    <property type="protein sequence ID" value="NUW35539.1"/>
    <property type="molecule type" value="Genomic_DNA"/>
</dbReference>
<dbReference type="PANTHER" id="PTHR22912">
    <property type="entry name" value="DISULFIDE OXIDOREDUCTASE"/>
    <property type="match status" value="1"/>
</dbReference>
<dbReference type="RefSeq" id="WP_175592951.1">
    <property type="nucleotide sequence ID" value="NZ_JABWGN010000011.1"/>
</dbReference>
<accession>A0A7Y6M6Q8</accession>
<comment type="caution">
    <text evidence="4">The sequence shown here is derived from an EMBL/GenBank/DDBJ whole genome shotgun (WGS) entry which is preliminary data.</text>
</comment>
<keyword evidence="5" id="KW-1185">Reference proteome</keyword>
<dbReference type="PANTHER" id="PTHR22912:SF151">
    <property type="entry name" value="DIHYDROLIPOYL DEHYDROGENASE, MITOCHONDRIAL"/>
    <property type="match status" value="1"/>
</dbReference>
<evidence type="ECO:0000313" key="5">
    <source>
        <dbReference type="Proteomes" id="UP000586042"/>
    </source>
</evidence>
<evidence type="ECO:0000256" key="1">
    <source>
        <dbReference type="ARBA" id="ARBA00007532"/>
    </source>
</evidence>
<sequence>MTDVLVIGAGPAGVFAAHRAADLGARTTLVTREQFGGMAANDGPVPVRTLAHAARLMREARQLGRYGITTGDFRLDYPRLLDRVREVVHDIGTHAALRARVDGMGVARRRLTEGKARRDHDVVVATVPLDAAARPVIDGRTVGFCKLVVDRISHRILGCHVVGERAVEITQVAAVAMTAQLRVQDLARIHSPFPRTPPSWAGPPTSPPAAWAWARTRTDLGTSRPAEAVRSR</sequence>
<dbReference type="AlphaFoldDB" id="A0A7Y6M6Q8"/>
<dbReference type="Gene3D" id="3.50.50.60">
    <property type="entry name" value="FAD/NAD(P)-binding domain"/>
    <property type="match status" value="1"/>
</dbReference>
<dbReference type="SUPFAM" id="SSF51905">
    <property type="entry name" value="FAD/NAD(P)-binding domain"/>
    <property type="match status" value="1"/>
</dbReference>
<evidence type="ECO:0000259" key="3">
    <source>
        <dbReference type="Pfam" id="PF02852"/>
    </source>
</evidence>
<dbReference type="Pfam" id="PF02852">
    <property type="entry name" value="Pyr_redox_dim"/>
    <property type="match status" value="1"/>
</dbReference>
<dbReference type="Pfam" id="PF12831">
    <property type="entry name" value="FAD_oxidored"/>
    <property type="match status" value="1"/>
</dbReference>
<evidence type="ECO:0000313" key="4">
    <source>
        <dbReference type="EMBL" id="NUW35539.1"/>
    </source>
</evidence>
<dbReference type="InterPro" id="IPR050151">
    <property type="entry name" value="Class-I_Pyr_Nuc-Dis_Oxidored"/>
</dbReference>
<proteinExistence type="inferred from homology"/>
<dbReference type="PRINTS" id="PR00411">
    <property type="entry name" value="PNDRDTASEI"/>
</dbReference>
<dbReference type="Gene3D" id="3.30.390.30">
    <property type="match status" value="1"/>
</dbReference>
<dbReference type="SUPFAM" id="SSF55424">
    <property type="entry name" value="FAD/NAD-linked reductases, dimerisation (C-terminal) domain"/>
    <property type="match status" value="1"/>
</dbReference>
<dbReference type="GO" id="GO:0006103">
    <property type="term" value="P:2-oxoglutarate metabolic process"/>
    <property type="evidence" value="ECO:0007669"/>
    <property type="project" value="TreeGrafter"/>
</dbReference>
<gene>
    <name evidence="4" type="ORF">HTZ77_29510</name>
</gene>
<name>A0A7Y6M6Q8_9ACTN</name>
<organism evidence="4 5">
    <name type="scientific">Nonomuraea montanisoli</name>
    <dbReference type="NCBI Taxonomy" id="2741721"/>
    <lineage>
        <taxon>Bacteria</taxon>
        <taxon>Bacillati</taxon>
        <taxon>Actinomycetota</taxon>
        <taxon>Actinomycetes</taxon>
        <taxon>Streptosporangiales</taxon>
        <taxon>Streptosporangiaceae</taxon>
        <taxon>Nonomuraea</taxon>
    </lineage>
</organism>
<evidence type="ECO:0000256" key="2">
    <source>
        <dbReference type="ARBA" id="ARBA00023027"/>
    </source>
</evidence>